<sequence>MNFSGIKPLRAHIKELSTSEQRMIRRTKLEKYGKLLHSTSHIMFVRNEEYVPTELDKIYDYMNYANKQTKQANITTIQKYLKDEIGIYEGQITGSYNLKFLVATYTFQQAAFSQDPKGILDLAGQKAKQGKGFTLI</sequence>
<gene>
    <name evidence="1" type="ORF">PAECIP111893_02749</name>
</gene>
<comment type="caution">
    <text evidence="1">The sequence shown here is derived from an EMBL/GenBank/DDBJ whole genome shotgun (WGS) entry which is preliminary data.</text>
</comment>
<dbReference type="EMBL" id="CAKMMF010000014">
    <property type="protein sequence ID" value="CAH1207661.1"/>
    <property type="molecule type" value="Genomic_DNA"/>
</dbReference>
<name>A0ABM9CAP5_9BACL</name>
<accession>A0ABM9CAP5</accession>
<organism evidence="1 2">
    <name type="scientific">Paenibacillus plantiphilus</name>
    <dbReference type="NCBI Taxonomy" id="2905650"/>
    <lineage>
        <taxon>Bacteria</taxon>
        <taxon>Bacillati</taxon>
        <taxon>Bacillota</taxon>
        <taxon>Bacilli</taxon>
        <taxon>Bacillales</taxon>
        <taxon>Paenibacillaceae</taxon>
        <taxon>Paenibacillus</taxon>
    </lineage>
</organism>
<evidence type="ECO:0000313" key="1">
    <source>
        <dbReference type="EMBL" id="CAH1207661.1"/>
    </source>
</evidence>
<dbReference type="Proteomes" id="UP000838686">
    <property type="component" value="Unassembled WGS sequence"/>
</dbReference>
<reference evidence="1" key="1">
    <citation type="submission" date="2022-01" db="EMBL/GenBank/DDBJ databases">
        <authorList>
            <person name="Criscuolo A."/>
        </authorList>
    </citation>
    <scope>NUCLEOTIDE SEQUENCE</scope>
    <source>
        <strain evidence="1">CIP111893</strain>
    </source>
</reference>
<proteinExistence type="predicted"/>
<evidence type="ECO:0000313" key="2">
    <source>
        <dbReference type="Proteomes" id="UP000838686"/>
    </source>
</evidence>
<protein>
    <submittedName>
        <fullName evidence="1">Uncharacterized protein</fullName>
    </submittedName>
</protein>
<keyword evidence="2" id="KW-1185">Reference proteome</keyword>